<name>A0ABT4D524_9CLOT</name>
<accession>A0ABT4D524</accession>
<dbReference type="Proteomes" id="UP001078443">
    <property type="component" value="Unassembled WGS sequence"/>
</dbReference>
<comment type="caution">
    <text evidence="2">The sequence shown here is derived from an EMBL/GenBank/DDBJ whole genome shotgun (WGS) entry which is preliminary data.</text>
</comment>
<protein>
    <submittedName>
        <fullName evidence="2">Uncharacterized protein</fullName>
    </submittedName>
</protein>
<keyword evidence="3" id="KW-1185">Reference proteome</keyword>
<feature type="chain" id="PRO_5045367978" evidence="1">
    <location>
        <begin position="25"/>
        <end position="421"/>
    </location>
</feature>
<dbReference type="RefSeq" id="WP_268041636.1">
    <property type="nucleotide sequence ID" value="NZ_JAPQER010000006.1"/>
</dbReference>
<proteinExistence type="predicted"/>
<sequence length="421" mass="46721">MIKRKIAFMLTLFTLAIPVSQVFGKPKQITPISVTTKTKTNHIYSKEFKDMPAIEGSISDVKKVKNTVSFLVNANGNTKDGYTEIKLTATNKTEIINEDTGKKVPFTQLKDGMIVKAFYSPVVTSSLPPMSTATKIVVTSKKENINLPVTQGNIIEVRKNKDNYINIIKTANPFEGQINLIIDDNTEIIDKTTGNKLTMNDLKEGVNITAYYGLQATFSLPPISHAQKIIVSKKANNPLSNLHCSIIDTFKFDNNIIAYVNTDKRKVLVFISKDTKITDNTGRKFTMNDLNKDVKITIYFNNNNITILDNNSNIIVTPEKVVIENDVKDTSLGTKGTIKELRDVKNGKMAVIQGKKLSENGYDDINVIITKNTEIIRSKDGSKLTVNSLKPGIQLEAYYSPLVTRSIPPISSAKKIIVIAN</sequence>
<evidence type="ECO:0000313" key="3">
    <source>
        <dbReference type="Proteomes" id="UP001078443"/>
    </source>
</evidence>
<gene>
    <name evidence="2" type="ORF">OW763_13325</name>
</gene>
<dbReference type="EMBL" id="JAPQER010000006">
    <property type="protein sequence ID" value="MCY6485315.1"/>
    <property type="molecule type" value="Genomic_DNA"/>
</dbReference>
<feature type="signal peptide" evidence="1">
    <location>
        <begin position="1"/>
        <end position="24"/>
    </location>
</feature>
<reference evidence="2" key="1">
    <citation type="submission" date="2022-12" db="EMBL/GenBank/DDBJ databases">
        <authorList>
            <person name="Wang J."/>
        </authorList>
    </citation>
    <scope>NUCLEOTIDE SEQUENCE</scope>
    <source>
        <strain evidence="2">HY-45-18</strain>
    </source>
</reference>
<evidence type="ECO:0000313" key="2">
    <source>
        <dbReference type="EMBL" id="MCY6485315.1"/>
    </source>
</evidence>
<keyword evidence="1" id="KW-0732">Signal</keyword>
<organism evidence="2 3">
    <name type="scientific">Clostridium aestuarii</name>
    <dbReference type="NCBI Taxonomy" id="338193"/>
    <lineage>
        <taxon>Bacteria</taxon>
        <taxon>Bacillati</taxon>
        <taxon>Bacillota</taxon>
        <taxon>Clostridia</taxon>
        <taxon>Eubacteriales</taxon>
        <taxon>Clostridiaceae</taxon>
        <taxon>Clostridium</taxon>
    </lineage>
</organism>
<evidence type="ECO:0000256" key="1">
    <source>
        <dbReference type="SAM" id="SignalP"/>
    </source>
</evidence>